<name>A0ABQ5M5G8_9FIRM</name>
<evidence type="ECO:0000313" key="2">
    <source>
        <dbReference type="Proteomes" id="UP001419084"/>
    </source>
</evidence>
<organism evidence="1 2">
    <name type="scientific">Lacrimispora amygdalina</name>
    <dbReference type="NCBI Taxonomy" id="253257"/>
    <lineage>
        <taxon>Bacteria</taxon>
        <taxon>Bacillati</taxon>
        <taxon>Bacillota</taxon>
        <taxon>Clostridia</taxon>
        <taxon>Lachnospirales</taxon>
        <taxon>Lachnospiraceae</taxon>
        <taxon>Lacrimispora</taxon>
    </lineage>
</organism>
<reference evidence="1 2" key="1">
    <citation type="journal article" date="2024" name="Int. J. Syst. Evol. Microbiol.">
        <title>Lacrimispora brassicae sp. nov. isolated from fermented cabbage, and proposal of Clostridium indicum Gundawar et al. 2019 and Clostridium methoxybenzovorans Mechichi et al. 1999 as heterotypic synonyms of Lacrimispora amygdalina (Parshina et al. 2003) Haas and Blanchard 2020 and Lacrimispora indolis (McClung and McCoy 1957) Haas and Blanchard 2020, respectively.</title>
        <authorList>
            <person name="Kobayashi H."/>
            <person name="Tanizawa Y."/>
            <person name="Sakamoto M."/>
            <person name="Ohkuma M."/>
            <person name="Tohno M."/>
        </authorList>
    </citation>
    <scope>NUCLEOTIDE SEQUENCE [LARGE SCALE GENOMIC DNA]</scope>
    <source>
        <strain evidence="1 2">DSM 12857</strain>
    </source>
</reference>
<accession>A0ABQ5M5G8</accession>
<gene>
    <name evidence="1" type="ORF">LAD12857_20790</name>
</gene>
<proteinExistence type="predicted"/>
<dbReference type="Proteomes" id="UP001419084">
    <property type="component" value="Unassembled WGS sequence"/>
</dbReference>
<dbReference type="EMBL" id="BRPJ01000035">
    <property type="protein sequence ID" value="GLB30156.1"/>
    <property type="molecule type" value="Genomic_DNA"/>
</dbReference>
<protein>
    <recommendedName>
        <fullName evidence="3">RiboL-PSP-HEPN domain-containing protein</fullName>
    </recommendedName>
</protein>
<evidence type="ECO:0000313" key="1">
    <source>
        <dbReference type="EMBL" id="GLB30156.1"/>
    </source>
</evidence>
<keyword evidence="2" id="KW-1185">Reference proteome</keyword>
<evidence type="ECO:0008006" key="3">
    <source>
        <dbReference type="Google" id="ProtNLM"/>
    </source>
</evidence>
<sequence>MDCEFCHVGCKEGKKSYKVADLSEFWKDQKNIVLCDPNTLAYPGHLELLWQLVDSKAKVNFNQGLDIRHKYLNKYEEIKEKCRDNDKDNYSLIANKFENYLKNYENDNMIEFLLLNITLSSKNRFRKPYVIIALSIIEQLFNDYFDKVIELNLSLSGSKAFLKAYKTSGSQACLNTINSFLNDELKCKMDKYVNGFYDRWKTFRELRNDIVHSNSKYISKITIKKIQKLISDGIEVFTNLNSEFYKK</sequence>
<comment type="caution">
    <text evidence="1">The sequence shown here is derived from an EMBL/GenBank/DDBJ whole genome shotgun (WGS) entry which is preliminary data.</text>
</comment>